<sequence length="452" mass="50717">MKGILHTVLFTILSISLAFGQNDQCIGPNIGTGALYTQRTVGCVPFTVQIEKTDENSTDNQYIFKYTGGPPVNAVTQRTYTYTQPGAYKLMQISYRKDTKQELRICTIITVLDTAHIEINPKICDNTISLNLNDERKNGTIPYDFCYINWGDGSTSEKVNLPSVSITHIYTDKSARKINVKGGYIVDNCGGTSSINLQFPTISEPKIQELVKTGENKFTLSFNNETGDDYTVLADGNVLLTQKGKLGQERVSFEHNNINACYRVQLQNSCFTNTISKEVCDIGFSVKSIIDGNELMWSNPSRMPIKDFILTKNNTIDIPLSGTSYPDNEVDCNEEVCYQVRFKTNESVFIGEKLCIKNTMIPCGTLKPIHIPSAFSPNNDGINDKLFLFGDLEKFISLKIFNRRGHVVKQIDYPYEAWNGDDLPAGIYEYLLKFKTTSKQENTLQGTITLLK</sequence>
<keyword evidence="1" id="KW-0732">Signal</keyword>
<evidence type="ECO:0000256" key="1">
    <source>
        <dbReference type="SAM" id="SignalP"/>
    </source>
</evidence>
<gene>
    <name evidence="2" type="ORF">ACFSR2_22880</name>
</gene>
<comment type="caution">
    <text evidence="2">The sequence shown here is derived from an EMBL/GenBank/DDBJ whole genome shotgun (WGS) entry which is preliminary data.</text>
</comment>
<evidence type="ECO:0000313" key="2">
    <source>
        <dbReference type="EMBL" id="MFD2523763.1"/>
    </source>
</evidence>
<dbReference type="Pfam" id="PF13585">
    <property type="entry name" value="CHU_C"/>
    <property type="match status" value="1"/>
</dbReference>
<protein>
    <submittedName>
        <fullName evidence="2">Gliding motility-associated C-terminal domain-containing protein</fullName>
    </submittedName>
</protein>
<organism evidence="2 3">
    <name type="scientific">Emticicia soli</name>
    <dbReference type="NCBI Taxonomy" id="2027878"/>
    <lineage>
        <taxon>Bacteria</taxon>
        <taxon>Pseudomonadati</taxon>
        <taxon>Bacteroidota</taxon>
        <taxon>Cytophagia</taxon>
        <taxon>Cytophagales</taxon>
        <taxon>Leadbetterellaceae</taxon>
        <taxon>Emticicia</taxon>
    </lineage>
</organism>
<dbReference type="Proteomes" id="UP001597510">
    <property type="component" value="Unassembled WGS sequence"/>
</dbReference>
<name>A0ABW5JDA2_9BACT</name>
<dbReference type="EMBL" id="JBHULC010000038">
    <property type="protein sequence ID" value="MFD2523763.1"/>
    <property type="molecule type" value="Genomic_DNA"/>
</dbReference>
<accession>A0ABW5JDA2</accession>
<proteinExistence type="predicted"/>
<keyword evidence="3" id="KW-1185">Reference proteome</keyword>
<feature type="signal peptide" evidence="1">
    <location>
        <begin position="1"/>
        <end position="20"/>
    </location>
</feature>
<feature type="chain" id="PRO_5045851681" evidence="1">
    <location>
        <begin position="21"/>
        <end position="452"/>
    </location>
</feature>
<evidence type="ECO:0000313" key="3">
    <source>
        <dbReference type="Proteomes" id="UP001597510"/>
    </source>
</evidence>
<reference evidence="3" key="1">
    <citation type="journal article" date="2019" name="Int. J. Syst. Evol. Microbiol.">
        <title>The Global Catalogue of Microorganisms (GCM) 10K type strain sequencing project: providing services to taxonomists for standard genome sequencing and annotation.</title>
        <authorList>
            <consortium name="The Broad Institute Genomics Platform"/>
            <consortium name="The Broad Institute Genome Sequencing Center for Infectious Disease"/>
            <person name="Wu L."/>
            <person name="Ma J."/>
        </authorList>
    </citation>
    <scope>NUCLEOTIDE SEQUENCE [LARGE SCALE GENOMIC DNA]</scope>
    <source>
        <strain evidence="3">KCTC 52344</strain>
    </source>
</reference>
<dbReference type="InterPro" id="IPR026341">
    <property type="entry name" value="T9SS_type_B"/>
</dbReference>
<dbReference type="NCBIfam" id="TIGR04131">
    <property type="entry name" value="Bac_Flav_CTERM"/>
    <property type="match status" value="1"/>
</dbReference>